<evidence type="ECO:0000256" key="4">
    <source>
        <dbReference type="ARBA" id="ARBA00006087"/>
    </source>
</evidence>
<dbReference type="SUPFAM" id="SSF52540">
    <property type="entry name" value="P-loop containing nucleoside triphosphate hydrolases"/>
    <property type="match status" value="1"/>
</dbReference>
<dbReference type="InterPro" id="IPR027417">
    <property type="entry name" value="P-loop_NTPase"/>
</dbReference>
<dbReference type="Pfam" id="PF00485">
    <property type="entry name" value="PRK"/>
    <property type="match status" value="1"/>
</dbReference>
<evidence type="ECO:0000313" key="18">
    <source>
        <dbReference type="Proteomes" id="UP000215509"/>
    </source>
</evidence>
<comment type="caution">
    <text evidence="17">The sequence shown here is derived from an EMBL/GenBank/DDBJ whole genome shotgun (WGS) entry which is preliminary data.</text>
</comment>
<evidence type="ECO:0000256" key="14">
    <source>
        <dbReference type="HAMAP-Rule" id="MF_00215"/>
    </source>
</evidence>
<evidence type="ECO:0000256" key="3">
    <source>
        <dbReference type="ARBA" id="ARBA00005225"/>
    </source>
</evidence>
<proteinExistence type="inferred from homology"/>
<dbReference type="InterPro" id="IPR006083">
    <property type="entry name" value="PRK/URK"/>
</dbReference>
<dbReference type="PANTHER" id="PTHR10285">
    <property type="entry name" value="URIDINE KINASE"/>
    <property type="match status" value="1"/>
</dbReference>
<dbReference type="HAMAP" id="MF_00215">
    <property type="entry name" value="Pantothen_kinase_1"/>
    <property type="match status" value="1"/>
</dbReference>
<comment type="similarity">
    <text evidence="4 14 15">Belongs to the prokaryotic pantothenate kinase family.</text>
</comment>
<dbReference type="RefSeq" id="WP_094018842.1">
    <property type="nucleotide sequence ID" value="NZ_NMQW01000080.1"/>
</dbReference>
<dbReference type="GO" id="GO:0015937">
    <property type="term" value="P:coenzyme A biosynthetic process"/>
    <property type="evidence" value="ECO:0007669"/>
    <property type="project" value="UniProtKB-UniRule"/>
</dbReference>
<evidence type="ECO:0000256" key="12">
    <source>
        <dbReference type="ARBA" id="ARBA00022993"/>
    </source>
</evidence>
<keyword evidence="10 14" id="KW-0418">Kinase</keyword>
<keyword evidence="7 14" id="KW-0963">Cytoplasm</keyword>
<dbReference type="AlphaFoldDB" id="A0A229UG06"/>
<comment type="subcellular location">
    <subcellularLocation>
        <location evidence="2 14 15">Cytoplasm</location>
    </subcellularLocation>
</comment>
<evidence type="ECO:0000256" key="9">
    <source>
        <dbReference type="ARBA" id="ARBA00022741"/>
    </source>
</evidence>
<comment type="pathway">
    <text evidence="3 14 15">Cofactor biosynthesis; coenzyme A biosynthesis; CoA from (R)-pantothenate: step 1/5.</text>
</comment>
<sequence length="308" mass="35820">MKPYSPYYEFDRKVWAGLRDHTPLPLTDDELQELKGLNDQVSIEEVEEIYLPLTRLLHLYVKASQQLHQMTSSFLHNEAPKVPYIIGIAGSVAVGKSTTARLLQTLLARWDHHRKVDLVTTDGFLYPNAILEKKGIMNKKGFPESYDIKKLLRFIGDVKSGKPEVKAPLYSHLTYDIVEDEQQTIHQPDILIVEGINVLQVNKDAKVFVSDFFDFSIYVDAEEHDIENWYIDRFLLLRRTAFTNRQSYFHPRFGNLTEQESIEASRQIWKEINAKNLHENILPTKRRAQLILTKGADHTIQKIHLRKL</sequence>
<organism evidence="17 18">
    <name type="scientific">Paenibacillus rigui</name>
    <dbReference type="NCBI Taxonomy" id="554312"/>
    <lineage>
        <taxon>Bacteria</taxon>
        <taxon>Bacillati</taxon>
        <taxon>Bacillota</taxon>
        <taxon>Bacilli</taxon>
        <taxon>Bacillales</taxon>
        <taxon>Paenibacillaceae</taxon>
        <taxon>Paenibacillus</taxon>
    </lineage>
</organism>
<evidence type="ECO:0000256" key="2">
    <source>
        <dbReference type="ARBA" id="ARBA00004496"/>
    </source>
</evidence>
<evidence type="ECO:0000256" key="15">
    <source>
        <dbReference type="RuleBase" id="RU003530"/>
    </source>
</evidence>
<comment type="catalytic activity">
    <reaction evidence="1 14 15">
        <text>(R)-pantothenate + ATP = (R)-4'-phosphopantothenate + ADP + H(+)</text>
        <dbReference type="Rhea" id="RHEA:16373"/>
        <dbReference type="ChEBI" id="CHEBI:10986"/>
        <dbReference type="ChEBI" id="CHEBI:15378"/>
        <dbReference type="ChEBI" id="CHEBI:29032"/>
        <dbReference type="ChEBI" id="CHEBI:30616"/>
        <dbReference type="ChEBI" id="CHEBI:456216"/>
        <dbReference type="EC" id="2.7.1.33"/>
    </reaction>
</comment>
<accession>A0A229UG06</accession>
<dbReference type="InterPro" id="IPR004566">
    <property type="entry name" value="PanK"/>
</dbReference>
<dbReference type="EMBL" id="NMQW01000080">
    <property type="protein sequence ID" value="OXM82315.1"/>
    <property type="molecule type" value="Genomic_DNA"/>
</dbReference>
<keyword evidence="9 14" id="KW-0547">Nucleotide-binding</keyword>
<evidence type="ECO:0000313" key="17">
    <source>
        <dbReference type="EMBL" id="OXM82315.1"/>
    </source>
</evidence>
<protein>
    <recommendedName>
        <fullName evidence="6 14">Pantothenate kinase</fullName>
        <ecNumber evidence="5 14">2.7.1.33</ecNumber>
    </recommendedName>
    <alternativeName>
        <fullName evidence="13 14">Pantothenic acid kinase</fullName>
    </alternativeName>
</protein>
<keyword evidence="18" id="KW-1185">Reference proteome</keyword>
<dbReference type="GO" id="GO:0004594">
    <property type="term" value="F:pantothenate kinase activity"/>
    <property type="evidence" value="ECO:0007669"/>
    <property type="project" value="UniProtKB-UniRule"/>
</dbReference>
<dbReference type="GO" id="GO:0005524">
    <property type="term" value="F:ATP binding"/>
    <property type="evidence" value="ECO:0007669"/>
    <property type="project" value="UniProtKB-UniRule"/>
</dbReference>
<keyword evidence="8 14" id="KW-0808">Transferase</keyword>
<gene>
    <name evidence="14" type="primary">coaA</name>
    <name evidence="17" type="ORF">CF651_31560</name>
</gene>
<evidence type="ECO:0000256" key="10">
    <source>
        <dbReference type="ARBA" id="ARBA00022777"/>
    </source>
</evidence>
<dbReference type="PIRSF" id="PIRSF000545">
    <property type="entry name" value="Pantothenate_kin"/>
    <property type="match status" value="1"/>
</dbReference>
<evidence type="ECO:0000256" key="8">
    <source>
        <dbReference type="ARBA" id="ARBA00022679"/>
    </source>
</evidence>
<evidence type="ECO:0000259" key="16">
    <source>
        <dbReference type="Pfam" id="PF00485"/>
    </source>
</evidence>
<keyword evidence="12 14" id="KW-0173">Coenzyme A biosynthesis</keyword>
<feature type="binding site" evidence="14">
    <location>
        <begin position="90"/>
        <end position="97"/>
    </location>
    <ligand>
        <name>ATP</name>
        <dbReference type="ChEBI" id="CHEBI:30616"/>
    </ligand>
</feature>
<evidence type="ECO:0000256" key="6">
    <source>
        <dbReference type="ARBA" id="ARBA00015080"/>
    </source>
</evidence>
<evidence type="ECO:0000256" key="11">
    <source>
        <dbReference type="ARBA" id="ARBA00022840"/>
    </source>
</evidence>
<keyword evidence="11 14" id="KW-0067">ATP-binding</keyword>
<dbReference type="EC" id="2.7.1.33" evidence="5 14"/>
<dbReference type="OrthoDB" id="1550976at2"/>
<dbReference type="Proteomes" id="UP000215509">
    <property type="component" value="Unassembled WGS sequence"/>
</dbReference>
<name>A0A229UG06_9BACL</name>
<dbReference type="UniPathway" id="UPA00241">
    <property type="reaction ID" value="UER00352"/>
</dbReference>
<reference evidence="17 18" key="1">
    <citation type="submission" date="2017-07" db="EMBL/GenBank/DDBJ databases">
        <title>Genome sequencing and assembly of Paenibacillus rigui.</title>
        <authorList>
            <person name="Mayilraj S."/>
        </authorList>
    </citation>
    <scope>NUCLEOTIDE SEQUENCE [LARGE SCALE GENOMIC DNA]</scope>
    <source>
        <strain evidence="17 18">JCM 16352</strain>
    </source>
</reference>
<dbReference type="GO" id="GO:0005737">
    <property type="term" value="C:cytoplasm"/>
    <property type="evidence" value="ECO:0007669"/>
    <property type="project" value="UniProtKB-SubCell"/>
</dbReference>
<evidence type="ECO:0000256" key="1">
    <source>
        <dbReference type="ARBA" id="ARBA00001206"/>
    </source>
</evidence>
<evidence type="ECO:0000256" key="5">
    <source>
        <dbReference type="ARBA" id="ARBA00012102"/>
    </source>
</evidence>
<dbReference type="NCBIfam" id="TIGR00554">
    <property type="entry name" value="panK_bact"/>
    <property type="match status" value="1"/>
</dbReference>
<evidence type="ECO:0000256" key="13">
    <source>
        <dbReference type="ARBA" id="ARBA00032866"/>
    </source>
</evidence>
<evidence type="ECO:0000256" key="7">
    <source>
        <dbReference type="ARBA" id="ARBA00022490"/>
    </source>
</evidence>
<feature type="domain" description="Phosphoribulokinase/uridine kinase" evidence="16">
    <location>
        <begin position="85"/>
        <end position="223"/>
    </location>
</feature>
<dbReference type="Gene3D" id="3.40.50.300">
    <property type="entry name" value="P-loop containing nucleotide triphosphate hydrolases"/>
    <property type="match status" value="1"/>
</dbReference>
<dbReference type="CDD" id="cd02025">
    <property type="entry name" value="PanK"/>
    <property type="match status" value="1"/>
</dbReference>